<protein>
    <submittedName>
        <fullName evidence="10">Xyloglucan galactosyltransferase MUR3-like</fullName>
    </submittedName>
</protein>
<gene>
    <name evidence="10" type="primary">LOC104601040</name>
</gene>
<dbReference type="GeneID" id="104601040"/>
<dbReference type="InterPro" id="IPR004263">
    <property type="entry name" value="Exostosin"/>
</dbReference>
<keyword evidence="5" id="KW-0333">Golgi apparatus</keyword>
<dbReference type="OrthoDB" id="1924787at2759"/>
<reference evidence="10" key="1">
    <citation type="submission" date="2025-08" db="UniProtKB">
        <authorList>
            <consortium name="RefSeq"/>
        </authorList>
    </citation>
    <scope>IDENTIFICATION</scope>
</reference>
<accession>A0A1U8AJS5</accession>
<dbReference type="GO" id="GO:0000139">
    <property type="term" value="C:Golgi membrane"/>
    <property type="evidence" value="ECO:0007669"/>
    <property type="project" value="UniProtKB-SubCell"/>
</dbReference>
<dbReference type="Proteomes" id="UP000189703">
    <property type="component" value="Unplaced"/>
</dbReference>
<name>A0A1U8AJS5_NELNU</name>
<keyword evidence="7" id="KW-1133">Transmembrane helix</keyword>
<keyword evidence="3" id="KW-0808">Transferase</keyword>
<keyword evidence="9" id="KW-1185">Reference proteome</keyword>
<organism evidence="9 10">
    <name type="scientific">Nelumbo nucifera</name>
    <name type="common">Sacred lotus</name>
    <dbReference type="NCBI Taxonomy" id="4432"/>
    <lineage>
        <taxon>Eukaryota</taxon>
        <taxon>Viridiplantae</taxon>
        <taxon>Streptophyta</taxon>
        <taxon>Embryophyta</taxon>
        <taxon>Tracheophyta</taxon>
        <taxon>Spermatophyta</taxon>
        <taxon>Magnoliopsida</taxon>
        <taxon>Proteales</taxon>
        <taxon>Nelumbonaceae</taxon>
        <taxon>Nelumbo</taxon>
    </lineage>
</organism>
<feature type="region of interest" description="Disordered" evidence="6">
    <location>
        <begin position="126"/>
        <end position="145"/>
    </location>
</feature>
<evidence type="ECO:0000256" key="1">
    <source>
        <dbReference type="ARBA" id="ARBA00004323"/>
    </source>
</evidence>
<dbReference type="RefSeq" id="XP_010262524.1">
    <property type="nucleotide sequence ID" value="XM_010264222.2"/>
</dbReference>
<keyword evidence="7" id="KW-0472">Membrane</keyword>
<dbReference type="KEGG" id="nnu:104601040"/>
<dbReference type="GO" id="GO:0016757">
    <property type="term" value="F:glycosyltransferase activity"/>
    <property type="evidence" value="ECO:0007669"/>
    <property type="project" value="UniProtKB-KW"/>
</dbReference>
<evidence type="ECO:0000313" key="9">
    <source>
        <dbReference type="Proteomes" id="UP000189703"/>
    </source>
</evidence>
<evidence type="ECO:0000256" key="6">
    <source>
        <dbReference type="SAM" id="MobiDB-lite"/>
    </source>
</evidence>
<keyword evidence="3" id="KW-0328">Glycosyltransferase</keyword>
<comment type="similarity">
    <text evidence="2">Belongs to the glycosyltransferase 47 family.</text>
</comment>
<feature type="compositionally biased region" description="Basic and acidic residues" evidence="6">
    <location>
        <begin position="132"/>
        <end position="145"/>
    </location>
</feature>
<dbReference type="AlphaFoldDB" id="A0A1U8AJS5"/>
<evidence type="ECO:0000256" key="3">
    <source>
        <dbReference type="ARBA" id="ARBA00022676"/>
    </source>
</evidence>
<proteinExistence type="inferred from homology"/>
<dbReference type="InParanoid" id="A0A1U8AJS5"/>
<keyword evidence="4" id="KW-0735">Signal-anchor</keyword>
<dbReference type="PANTHER" id="PTHR11062:SF282">
    <property type="entry name" value="XYLOGLUCAN GALACTOSYLTRANSFERASE GT11-RELATED"/>
    <property type="match status" value="1"/>
</dbReference>
<evidence type="ECO:0000256" key="4">
    <source>
        <dbReference type="ARBA" id="ARBA00022968"/>
    </source>
</evidence>
<feature type="domain" description="Exostosin GT47" evidence="8">
    <location>
        <begin position="148"/>
        <end position="486"/>
    </location>
</feature>
<comment type="subcellular location">
    <subcellularLocation>
        <location evidence="1">Golgi apparatus membrane</location>
        <topology evidence="1">Single-pass type II membrane protein</topology>
    </subcellularLocation>
</comment>
<keyword evidence="7" id="KW-0812">Transmembrane</keyword>
<evidence type="ECO:0000259" key="8">
    <source>
        <dbReference type="Pfam" id="PF03016"/>
    </source>
</evidence>
<dbReference type="Pfam" id="PF03016">
    <property type="entry name" value="Exostosin_GT47"/>
    <property type="match status" value="1"/>
</dbReference>
<evidence type="ECO:0000256" key="5">
    <source>
        <dbReference type="ARBA" id="ARBA00023034"/>
    </source>
</evidence>
<sequence>MEKSIVLRCRSPLWFVISTAFVFWCFLFYFNSSALRSSGNEYLYAFLFRGSKLLLVADNNHVEPVNQPFLMDDRVQPVVQLPGTVDLSEHSREDEPVKEPSIAQESTGIQAVSRVTIIENVEAKSSSNVSSAEDRVDQPGDKADSDTCSGRYIYVYDLPGRFNADILRDCLSLNLWTDMCKYLANFGLGPQLADSGRVFSSTSWYATDQFSLDVIFNSRMKQYECLTNDSSLASAIFVPFYAGLDVGRYLWRYNTSVRDSTSLALMKWLAERPEWKVLGGRDHFLLAGRTTWDFRRMTEEDSGWGNKLMFLPEAKNMTMLVIESSPLHRNDFAIPYPTFFHPKRDDEVFQWQNRMRRVKRRHLFSFVGAPRPSLSGSIRGKIIDQCLSSKGKCRLLNCDAGWKSCHSPSSVMKMFQNSVFCLQPPGDSYSRKSAFDSMLAGCIPVFFHPGSAYVQYLWHLPKDYTKYSVFISENDVKEGRVSIREKLLQIPNEEVRAKREEVIRLIPRLIYADSRSRLKTTEDAFDLTIKGVIDRVDRIRKEISDGVNSDIDYPEVYTWKYNLFGTVEKHDWDPFFPS</sequence>
<dbReference type="InterPro" id="IPR040911">
    <property type="entry name" value="Exostosin_GT47"/>
</dbReference>
<evidence type="ECO:0000313" key="10">
    <source>
        <dbReference type="RefSeq" id="XP_010262524.1"/>
    </source>
</evidence>
<dbReference type="OMA" id="IDFAIPY"/>
<feature type="transmembrane region" description="Helical" evidence="7">
    <location>
        <begin position="12"/>
        <end position="30"/>
    </location>
</feature>
<dbReference type="eggNOG" id="KOG1021">
    <property type="taxonomic scope" value="Eukaryota"/>
</dbReference>
<evidence type="ECO:0000256" key="7">
    <source>
        <dbReference type="SAM" id="Phobius"/>
    </source>
</evidence>
<dbReference type="PANTHER" id="PTHR11062">
    <property type="entry name" value="EXOSTOSIN HEPARAN SULFATE GLYCOSYLTRANSFERASE -RELATED"/>
    <property type="match status" value="1"/>
</dbReference>
<evidence type="ECO:0000256" key="2">
    <source>
        <dbReference type="ARBA" id="ARBA00010271"/>
    </source>
</evidence>